<dbReference type="CDD" id="cd19481">
    <property type="entry name" value="RecA-like_protease"/>
    <property type="match status" value="1"/>
</dbReference>
<dbReference type="Proteomes" id="UP000178448">
    <property type="component" value="Unassembled WGS sequence"/>
</dbReference>
<dbReference type="InterPro" id="IPR050221">
    <property type="entry name" value="26S_Proteasome_ATPase"/>
</dbReference>
<evidence type="ECO:0000256" key="1">
    <source>
        <dbReference type="ARBA" id="ARBA00006914"/>
    </source>
</evidence>
<sequence length="306" mass="34618">MEQMLFDDIIQFPDEESQRRYNSLVGLDDLKARLNKESEILLNPQSLAKWSQEKHGSVLPIISLFHSRHPFFIFCGDVGTGKTTLAETFGDHLAREKNLRLTLFSLSLNARGSGNAGEMTNFIATAFHHIKKFTSQFLSTDGTYASGCILLIDEADALAESRDTERMEHEDRAGVNSLIQGLDSMKRDHLPVLIVMCTNRLGTIDPAVRRRAAAIFQFRRPNETQRYALLKTYLSGTGIEDADLQLIAKLTGENKQRSYGYTFSDLTQNLLPALVFETYPNDMITKDIVFRLTEKIVPTPPLNEWK</sequence>
<gene>
    <name evidence="6" type="ORF">A2Z33_02535</name>
</gene>
<dbReference type="SMART" id="SM00382">
    <property type="entry name" value="AAA"/>
    <property type="match status" value="1"/>
</dbReference>
<evidence type="ECO:0000313" key="6">
    <source>
        <dbReference type="EMBL" id="OGG01395.1"/>
    </source>
</evidence>
<dbReference type="PROSITE" id="PS00674">
    <property type="entry name" value="AAA"/>
    <property type="match status" value="1"/>
</dbReference>
<evidence type="ECO:0000256" key="4">
    <source>
        <dbReference type="RuleBase" id="RU003651"/>
    </source>
</evidence>
<protein>
    <recommendedName>
        <fullName evidence="5">AAA+ ATPase domain-containing protein</fullName>
    </recommendedName>
</protein>
<dbReference type="GO" id="GO:0005524">
    <property type="term" value="F:ATP binding"/>
    <property type="evidence" value="ECO:0007669"/>
    <property type="project" value="UniProtKB-KW"/>
</dbReference>
<evidence type="ECO:0000256" key="3">
    <source>
        <dbReference type="ARBA" id="ARBA00022840"/>
    </source>
</evidence>
<organism evidence="6 7">
    <name type="scientific">Candidatus Gottesmanbacteria bacterium RBG_16_52_11</name>
    <dbReference type="NCBI Taxonomy" id="1798374"/>
    <lineage>
        <taxon>Bacteria</taxon>
        <taxon>Candidatus Gottesmaniibacteriota</taxon>
    </lineage>
</organism>
<dbReference type="InterPro" id="IPR027417">
    <property type="entry name" value="P-loop_NTPase"/>
</dbReference>
<dbReference type="AlphaFoldDB" id="A0A1F5YML7"/>
<dbReference type="InterPro" id="IPR003959">
    <property type="entry name" value="ATPase_AAA_core"/>
</dbReference>
<dbReference type="GO" id="GO:0016887">
    <property type="term" value="F:ATP hydrolysis activity"/>
    <property type="evidence" value="ECO:0007669"/>
    <property type="project" value="InterPro"/>
</dbReference>
<comment type="similarity">
    <text evidence="1 4">Belongs to the AAA ATPase family.</text>
</comment>
<accession>A0A1F5YML7</accession>
<dbReference type="InterPro" id="IPR003960">
    <property type="entry name" value="ATPase_AAA_CS"/>
</dbReference>
<name>A0A1F5YML7_9BACT</name>
<dbReference type="Gene3D" id="3.40.50.300">
    <property type="entry name" value="P-loop containing nucleotide triphosphate hydrolases"/>
    <property type="match status" value="1"/>
</dbReference>
<comment type="caution">
    <text evidence="6">The sequence shown here is derived from an EMBL/GenBank/DDBJ whole genome shotgun (WGS) entry which is preliminary data.</text>
</comment>
<keyword evidence="2 4" id="KW-0547">Nucleotide-binding</keyword>
<keyword evidence="3 4" id="KW-0067">ATP-binding</keyword>
<proteinExistence type="inferred from homology"/>
<dbReference type="PANTHER" id="PTHR23073">
    <property type="entry name" value="26S PROTEASOME REGULATORY SUBUNIT"/>
    <property type="match status" value="1"/>
</dbReference>
<dbReference type="EMBL" id="MFJD01000016">
    <property type="protein sequence ID" value="OGG01395.1"/>
    <property type="molecule type" value="Genomic_DNA"/>
</dbReference>
<dbReference type="InterPro" id="IPR003593">
    <property type="entry name" value="AAA+_ATPase"/>
</dbReference>
<dbReference type="Pfam" id="PF00004">
    <property type="entry name" value="AAA"/>
    <property type="match status" value="1"/>
</dbReference>
<evidence type="ECO:0000259" key="5">
    <source>
        <dbReference type="SMART" id="SM00382"/>
    </source>
</evidence>
<dbReference type="SUPFAM" id="SSF52540">
    <property type="entry name" value="P-loop containing nucleoside triphosphate hydrolases"/>
    <property type="match status" value="1"/>
</dbReference>
<evidence type="ECO:0000313" key="7">
    <source>
        <dbReference type="Proteomes" id="UP000178448"/>
    </source>
</evidence>
<reference evidence="6 7" key="1">
    <citation type="journal article" date="2016" name="Nat. Commun.">
        <title>Thousands of microbial genomes shed light on interconnected biogeochemical processes in an aquifer system.</title>
        <authorList>
            <person name="Anantharaman K."/>
            <person name="Brown C.T."/>
            <person name="Hug L.A."/>
            <person name="Sharon I."/>
            <person name="Castelle C.J."/>
            <person name="Probst A.J."/>
            <person name="Thomas B.C."/>
            <person name="Singh A."/>
            <person name="Wilkins M.J."/>
            <person name="Karaoz U."/>
            <person name="Brodie E.L."/>
            <person name="Williams K.H."/>
            <person name="Hubbard S.S."/>
            <person name="Banfield J.F."/>
        </authorList>
    </citation>
    <scope>NUCLEOTIDE SEQUENCE [LARGE SCALE GENOMIC DNA]</scope>
</reference>
<evidence type="ECO:0000256" key="2">
    <source>
        <dbReference type="ARBA" id="ARBA00022741"/>
    </source>
</evidence>
<feature type="domain" description="AAA+ ATPase" evidence="5">
    <location>
        <begin position="68"/>
        <end position="222"/>
    </location>
</feature>